<gene>
    <name evidence="1" type="ORF">BN159_8399</name>
</gene>
<dbReference type="STRING" id="1214101.BN159_8399"/>
<reference evidence="1 2" key="1">
    <citation type="journal article" date="2012" name="J. Bacteriol.">
        <title>Genome sequence of the bacterium Streptomyces davawensis JCM 4913 and heterologous production of the unique antibiotic roseoflavin.</title>
        <authorList>
            <person name="Jankowitsch F."/>
            <person name="Schwarz J."/>
            <person name="Ruckert C."/>
            <person name="Gust B."/>
            <person name="Szczepanowski R."/>
            <person name="Blom J."/>
            <person name="Pelzer S."/>
            <person name="Kalinowski J."/>
            <person name="Mack M."/>
        </authorList>
    </citation>
    <scope>NUCLEOTIDE SEQUENCE [LARGE SCALE GENOMIC DNA]</scope>
    <source>
        <strain evidence="2">DSM 101723 / JCM 4913 / KCC S-0913 / 768</strain>
    </source>
</reference>
<dbReference type="KEGG" id="sdv:BN159_8399"/>
<keyword evidence="2" id="KW-1185">Reference proteome</keyword>
<name>K4RGC3_STRDJ</name>
<proteinExistence type="predicted"/>
<dbReference type="RefSeq" id="WP_015663098.1">
    <property type="nucleotide sequence ID" value="NC_020504.1"/>
</dbReference>
<dbReference type="HOGENOM" id="CLU_2939652_0_0_11"/>
<dbReference type="AlphaFoldDB" id="K4RGC3"/>
<dbReference type="PATRIC" id="fig|1214101.3.peg.8494"/>
<accession>K4RGC3</accession>
<organism evidence="1 2">
    <name type="scientific">Streptomyces davaonensis (strain DSM 101723 / JCM 4913 / KCC S-0913 / 768)</name>
    <dbReference type="NCBI Taxonomy" id="1214101"/>
    <lineage>
        <taxon>Bacteria</taxon>
        <taxon>Bacillati</taxon>
        <taxon>Actinomycetota</taxon>
        <taxon>Actinomycetes</taxon>
        <taxon>Kitasatosporales</taxon>
        <taxon>Streptomycetaceae</taxon>
        <taxon>Streptomyces</taxon>
    </lineage>
</organism>
<evidence type="ECO:0000313" key="2">
    <source>
        <dbReference type="Proteomes" id="UP000008043"/>
    </source>
</evidence>
<sequence>MVTAWCGRAASATALSQLLAADRSVPVPVWLRQLPFALRTHPPLRLRHWWIRTAPWAEAG</sequence>
<dbReference type="EMBL" id="HE971709">
    <property type="protein sequence ID" value="CCK32777.1"/>
    <property type="molecule type" value="Genomic_DNA"/>
</dbReference>
<evidence type="ECO:0000313" key="1">
    <source>
        <dbReference type="EMBL" id="CCK32777.1"/>
    </source>
</evidence>
<dbReference type="Proteomes" id="UP000008043">
    <property type="component" value="Chromosome"/>
</dbReference>
<protein>
    <submittedName>
        <fullName evidence="1">Uncharacterized protein</fullName>
    </submittedName>
</protein>